<protein>
    <submittedName>
        <fullName evidence="3">Concanavalin A-like lectin/glucanase</fullName>
    </submittedName>
</protein>
<sequence length="267" mass="29019">MVNKALTLLAFVASTLALSTKRVPGVTKNGNNYEVGDAGIFTHSATYTFTGSSLPEGLYASEYTVEDASAPFSHRFLASNAVVRAGYLDLIIPGGQSQSPLTGAELGTVESNILYGSVRTTAIYGDVPGACNGFFFYKSDRAEIDIEWISDPKSLSNPGDGSRPLFYTNQDLNGVFADRTWSSAPSPSDISSAEHEYRIDWLPGVSRFYLDGALQKEYTTDVPGVSGSWLWNNWANGDPGWTADPPAEDNLFRIKEIEMYYNVSSKA</sequence>
<dbReference type="Gene3D" id="2.60.120.200">
    <property type="match status" value="1"/>
</dbReference>
<keyword evidence="4" id="KW-1185">Reference proteome</keyword>
<dbReference type="Proteomes" id="UP000799437">
    <property type="component" value="Unassembled WGS sequence"/>
</dbReference>
<keyword evidence="1" id="KW-0732">Signal</keyword>
<dbReference type="PANTHER" id="PTHR38121">
    <property type="entry name" value="GH16 DOMAIN-CONTAINING PROTEIN"/>
    <property type="match status" value="1"/>
</dbReference>
<evidence type="ECO:0000313" key="4">
    <source>
        <dbReference type="Proteomes" id="UP000799437"/>
    </source>
</evidence>
<evidence type="ECO:0000259" key="2">
    <source>
        <dbReference type="PROSITE" id="PS51762"/>
    </source>
</evidence>
<dbReference type="PROSITE" id="PS51762">
    <property type="entry name" value="GH16_2"/>
    <property type="match status" value="1"/>
</dbReference>
<dbReference type="GO" id="GO:0005975">
    <property type="term" value="P:carbohydrate metabolic process"/>
    <property type="evidence" value="ECO:0007669"/>
    <property type="project" value="InterPro"/>
</dbReference>
<evidence type="ECO:0000313" key="3">
    <source>
        <dbReference type="EMBL" id="KAF2753283.1"/>
    </source>
</evidence>
<dbReference type="RefSeq" id="XP_033595734.1">
    <property type="nucleotide sequence ID" value="XM_033739803.1"/>
</dbReference>
<gene>
    <name evidence="3" type="ORF">EJ05DRAFT_209536</name>
</gene>
<dbReference type="GeneID" id="54480857"/>
<name>A0A6A6VST9_9PEZI</name>
<dbReference type="EMBL" id="ML996584">
    <property type="protein sequence ID" value="KAF2753283.1"/>
    <property type="molecule type" value="Genomic_DNA"/>
</dbReference>
<dbReference type="OrthoDB" id="4388755at2759"/>
<dbReference type="SUPFAM" id="SSF49899">
    <property type="entry name" value="Concanavalin A-like lectins/glucanases"/>
    <property type="match status" value="1"/>
</dbReference>
<dbReference type="GO" id="GO:0004553">
    <property type="term" value="F:hydrolase activity, hydrolyzing O-glycosyl compounds"/>
    <property type="evidence" value="ECO:0007669"/>
    <property type="project" value="InterPro"/>
</dbReference>
<dbReference type="AlphaFoldDB" id="A0A6A6VST9"/>
<dbReference type="GO" id="GO:0030246">
    <property type="term" value="F:carbohydrate binding"/>
    <property type="evidence" value="ECO:0007669"/>
    <property type="project" value="UniProtKB-KW"/>
</dbReference>
<dbReference type="Pfam" id="PF00722">
    <property type="entry name" value="Glyco_hydro_16"/>
    <property type="match status" value="1"/>
</dbReference>
<dbReference type="CDD" id="cd00413">
    <property type="entry name" value="Glyco_hydrolase_16"/>
    <property type="match status" value="1"/>
</dbReference>
<reference evidence="3" key="1">
    <citation type="journal article" date="2020" name="Stud. Mycol.">
        <title>101 Dothideomycetes genomes: a test case for predicting lifestyles and emergence of pathogens.</title>
        <authorList>
            <person name="Haridas S."/>
            <person name="Albert R."/>
            <person name="Binder M."/>
            <person name="Bloem J."/>
            <person name="Labutti K."/>
            <person name="Salamov A."/>
            <person name="Andreopoulos B."/>
            <person name="Baker S."/>
            <person name="Barry K."/>
            <person name="Bills G."/>
            <person name="Bluhm B."/>
            <person name="Cannon C."/>
            <person name="Castanera R."/>
            <person name="Culley D."/>
            <person name="Daum C."/>
            <person name="Ezra D."/>
            <person name="Gonzalez J."/>
            <person name="Henrissat B."/>
            <person name="Kuo A."/>
            <person name="Liang C."/>
            <person name="Lipzen A."/>
            <person name="Lutzoni F."/>
            <person name="Magnuson J."/>
            <person name="Mondo S."/>
            <person name="Nolan M."/>
            <person name="Ohm R."/>
            <person name="Pangilinan J."/>
            <person name="Park H.-J."/>
            <person name="Ramirez L."/>
            <person name="Alfaro M."/>
            <person name="Sun H."/>
            <person name="Tritt A."/>
            <person name="Yoshinaga Y."/>
            <person name="Zwiers L.-H."/>
            <person name="Turgeon B."/>
            <person name="Goodwin S."/>
            <person name="Spatafora J."/>
            <person name="Crous P."/>
            <person name="Grigoriev I."/>
        </authorList>
    </citation>
    <scope>NUCLEOTIDE SEQUENCE</scope>
    <source>
        <strain evidence="3">CBS 121739</strain>
    </source>
</reference>
<feature type="signal peptide" evidence="1">
    <location>
        <begin position="1"/>
        <end position="17"/>
    </location>
</feature>
<organism evidence="3 4">
    <name type="scientific">Pseudovirgaria hyperparasitica</name>
    <dbReference type="NCBI Taxonomy" id="470096"/>
    <lineage>
        <taxon>Eukaryota</taxon>
        <taxon>Fungi</taxon>
        <taxon>Dikarya</taxon>
        <taxon>Ascomycota</taxon>
        <taxon>Pezizomycotina</taxon>
        <taxon>Dothideomycetes</taxon>
        <taxon>Dothideomycetes incertae sedis</taxon>
        <taxon>Acrospermales</taxon>
        <taxon>Acrospermaceae</taxon>
        <taxon>Pseudovirgaria</taxon>
    </lineage>
</organism>
<dbReference type="PANTHER" id="PTHR38121:SF2">
    <property type="entry name" value="ACYLTRANSFERASE 3 DOMAIN-CONTAINING PROTEIN"/>
    <property type="match status" value="1"/>
</dbReference>
<dbReference type="InterPro" id="IPR000757">
    <property type="entry name" value="Beta-glucanase-like"/>
</dbReference>
<feature type="domain" description="GH16" evidence="2">
    <location>
        <begin position="47"/>
        <end position="265"/>
    </location>
</feature>
<feature type="chain" id="PRO_5025407720" evidence="1">
    <location>
        <begin position="18"/>
        <end position="267"/>
    </location>
</feature>
<evidence type="ECO:0000256" key="1">
    <source>
        <dbReference type="SAM" id="SignalP"/>
    </source>
</evidence>
<accession>A0A6A6VST9</accession>
<keyword evidence="3" id="KW-0430">Lectin</keyword>
<proteinExistence type="predicted"/>
<dbReference type="InterPro" id="IPR013320">
    <property type="entry name" value="ConA-like_dom_sf"/>
</dbReference>